<dbReference type="GO" id="GO:0006508">
    <property type="term" value="P:proteolysis"/>
    <property type="evidence" value="ECO:0007669"/>
    <property type="project" value="UniProtKB-KW"/>
</dbReference>
<dbReference type="InterPro" id="IPR020568">
    <property type="entry name" value="Ribosomal_Su5_D2-typ_SF"/>
</dbReference>
<evidence type="ECO:0000259" key="4">
    <source>
        <dbReference type="PROSITE" id="PS51786"/>
    </source>
</evidence>
<dbReference type="Proteomes" id="UP000231742">
    <property type="component" value="Unassembled WGS sequence"/>
</dbReference>
<dbReference type="RefSeq" id="WP_100389782.1">
    <property type="nucleotide sequence ID" value="NZ_BMZU01000003.1"/>
</dbReference>
<keyword evidence="2" id="KW-0472">Membrane</keyword>
<dbReference type="GO" id="GO:0030163">
    <property type="term" value="P:protein catabolic process"/>
    <property type="evidence" value="ECO:0007669"/>
    <property type="project" value="InterPro"/>
</dbReference>
<feature type="domain" description="Lon proteolytic" evidence="4">
    <location>
        <begin position="256"/>
        <end position="355"/>
    </location>
</feature>
<dbReference type="InterPro" id="IPR027065">
    <property type="entry name" value="Lon_Prtase"/>
</dbReference>
<dbReference type="Gene3D" id="2.30.42.10">
    <property type="match status" value="1"/>
</dbReference>
<dbReference type="GO" id="GO:0004176">
    <property type="term" value="F:ATP-dependent peptidase activity"/>
    <property type="evidence" value="ECO:0007669"/>
    <property type="project" value="UniProtKB-UniRule"/>
</dbReference>
<dbReference type="Gene3D" id="3.30.230.10">
    <property type="match status" value="1"/>
</dbReference>
<feature type="transmembrane region" description="Helical" evidence="2">
    <location>
        <begin position="20"/>
        <end position="39"/>
    </location>
</feature>
<evidence type="ECO:0000259" key="3">
    <source>
        <dbReference type="PROSITE" id="PS50106"/>
    </source>
</evidence>
<dbReference type="SUPFAM" id="SSF54211">
    <property type="entry name" value="Ribosomal protein S5 domain 2-like"/>
    <property type="match status" value="1"/>
</dbReference>
<dbReference type="EMBL" id="PGFH01000002">
    <property type="protein sequence ID" value="PJJ78766.1"/>
    <property type="molecule type" value="Genomic_DNA"/>
</dbReference>
<accession>A0A2M9D3K0</accession>
<keyword evidence="1" id="KW-0645">Protease</keyword>
<dbReference type="Pfam" id="PF05362">
    <property type="entry name" value="Lon_C"/>
    <property type="match status" value="1"/>
</dbReference>
<gene>
    <name evidence="5" type="ORF">CLV85_2344</name>
</gene>
<evidence type="ECO:0000313" key="5">
    <source>
        <dbReference type="EMBL" id="PJJ78766.1"/>
    </source>
</evidence>
<keyword evidence="2" id="KW-0812">Transmembrane</keyword>
<protein>
    <recommendedName>
        <fullName evidence="1">endopeptidase La</fullName>
        <ecNumber evidence="1">3.4.21.53</ecNumber>
    </recommendedName>
</protein>
<dbReference type="PANTHER" id="PTHR10046">
    <property type="entry name" value="ATP DEPENDENT LON PROTEASE FAMILY MEMBER"/>
    <property type="match status" value="1"/>
</dbReference>
<dbReference type="InterPro" id="IPR014721">
    <property type="entry name" value="Ribsml_uS5_D2-typ_fold_subgr"/>
</dbReference>
<reference evidence="5 6" key="1">
    <citation type="submission" date="2017-11" db="EMBL/GenBank/DDBJ databases">
        <title>Genomic Encyclopedia of Archaeal and Bacterial Type Strains, Phase II (KMG-II): From Individual Species to Whole Genera.</title>
        <authorList>
            <person name="Goeker M."/>
        </authorList>
    </citation>
    <scope>NUCLEOTIDE SEQUENCE [LARGE SCALE GENOMIC DNA]</scope>
    <source>
        <strain evidence="5 6">DSM 16400</strain>
    </source>
</reference>
<dbReference type="AlphaFoldDB" id="A0A2M9D3K0"/>
<feature type="domain" description="PDZ" evidence="3">
    <location>
        <begin position="134"/>
        <end position="227"/>
    </location>
</feature>
<dbReference type="InterPro" id="IPR001478">
    <property type="entry name" value="PDZ"/>
</dbReference>
<feature type="active site" evidence="1">
    <location>
        <position position="307"/>
    </location>
</feature>
<evidence type="ECO:0000313" key="6">
    <source>
        <dbReference type="Proteomes" id="UP000231742"/>
    </source>
</evidence>
<dbReference type="InterPro" id="IPR036034">
    <property type="entry name" value="PDZ_sf"/>
</dbReference>
<keyword evidence="1" id="KW-0720">Serine protease</keyword>
<dbReference type="PROSITE" id="PS50106">
    <property type="entry name" value="PDZ"/>
    <property type="match status" value="1"/>
</dbReference>
<feature type="active site" evidence="1">
    <location>
        <position position="262"/>
    </location>
</feature>
<dbReference type="GO" id="GO:0004252">
    <property type="term" value="F:serine-type endopeptidase activity"/>
    <property type="evidence" value="ECO:0007669"/>
    <property type="project" value="UniProtKB-UniRule"/>
</dbReference>
<organism evidence="5 6">
    <name type="scientific">Salinibacterium amurskyense</name>
    <dbReference type="NCBI Taxonomy" id="205941"/>
    <lineage>
        <taxon>Bacteria</taxon>
        <taxon>Bacillati</taxon>
        <taxon>Actinomycetota</taxon>
        <taxon>Actinomycetes</taxon>
        <taxon>Micrococcales</taxon>
        <taxon>Microbacteriaceae</taxon>
        <taxon>Salinibacterium</taxon>
    </lineage>
</organism>
<keyword evidence="1" id="KW-0378">Hydrolase</keyword>
<keyword evidence="2" id="KW-1133">Transmembrane helix</keyword>
<comment type="caution">
    <text evidence="5">The sequence shown here is derived from an EMBL/GenBank/DDBJ whole genome shotgun (WGS) entry which is preliminary data.</text>
</comment>
<proteinExistence type="inferred from homology"/>
<evidence type="ECO:0000256" key="2">
    <source>
        <dbReference type="SAM" id="Phobius"/>
    </source>
</evidence>
<sequence length="370" mass="38358">MALFIDNRPEPSSRRARSGWLGWLILSVALVGTLLATLVPSPYIIEQPGPVYDTLGDVEIEGALVPLIQIPVETTYPTEGALDMLTVNVRGNPDSPLSWFEIGAAYFDRSRAIVPVEAVYPVGVTVEESTEAGQVQMETSQQEAIAAALANLDYEFDATLTVAETSDGGPSDGVLQAGDIIRTVNGESFADVAGLRDTIAANGTSTPADVVFEREGEELTVEITPELSEGEDPIAIIGVIVGSEYNFPVDVKIQLENVGGPSAGMMFALGIIDKLTPGAINGGHEVAGTGTITATGDVGPIGGIQQKMYGASAAGADFFFAPVENCDEVAGNTPKGLTVYAIDDLNDALVALASIRGGLGGAGLPSCTDQ</sequence>
<evidence type="ECO:0000256" key="1">
    <source>
        <dbReference type="PROSITE-ProRule" id="PRU01122"/>
    </source>
</evidence>
<dbReference type="EC" id="3.4.21.53" evidence="1"/>
<comment type="catalytic activity">
    <reaction evidence="1">
        <text>Hydrolysis of proteins in presence of ATP.</text>
        <dbReference type="EC" id="3.4.21.53"/>
    </reaction>
</comment>
<comment type="similarity">
    <text evidence="1">Belongs to the peptidase S16 family.</text>
</comment>
<dbReference type="GO" id="GO:0005524">
    <property type="term" value="F:ATP binding"/>
    <property type="evidence" value="ECO:0007669"/>
    <property type="project" value="InterPro"/>
</dbReference>
<keyword evidence="6" id="KW-1185">Reference proteome</keyword>
<dbReference type="InterPro" id="IPR008269">
    <property type="entry name" value="Lon_proteolytic"/>
</dbReference>
<dbReference type="PROSITE" id="PS51786">
    <property type="entry name" value="LON_PROTEOLYTIC"/>
    <property type="match status" value="1"/>
</dbReference>
<name>A0A2M9D3K0_9MICO</name>
<dbReference type="SUPFAM" id="SSF50156">
    <property type="entry name" value="PDZ domain-like"/>
    <property type="match status" value="1"/>
</dbReference>
<dbReference type="OrthoDB" id="2356897at2"/>